<dbReference type="InterPro" id="IPR000089">
    <property type="entry name" value="Biotin_lipoyl"/>
</dbReference>
<dbReference type="EMBL" id="AZCU01000019">
    <property type="protein sequence ID" value="KRK22929.1"/>
    <property type="molecule type" value="Genomic_DNA"/>
</dbReference>
<dbReference type="GO" id="GO:0006633">
    <property type="term" value="P:fatty acid biosynthetic process"/>
    <property type="evidence" value="ECO:0007669"/>
    <property type="project" value="UniProtKB-UniPathway"/>
</dbReference>
<dbReference type="GO" id="GO:0003989">
    <property type="term" value="F:acetyl-CoA carboxylase activity"/>
    <property type="evidence" value="ECO:0007669"/>
    <property type="project" value="InterPro"/>
</dbReference>
<dbReference type="AlphaFoldDB" id="A0A837R8L9"/>
<evidence type="ECO:0000256" key="2">
    <source>
        <dbReference type="ARBA" id="ARBA00017562"/>
    </source>
</evidence>
<dbReference type="CDD" id="cd06850">
    <property type="entry name" value="biotinyl_domain"/>
    <property type="match status" value="1"/>
</dbReference>
<dbReference type="PRINTS" id="PR01071">
    <property type="entry name" value="ACOABIOTINCC"/>
</dbReference>
<organism evidence="11 12">
    <name type="scientific">Lactiplantibacillus pentosus DSM 20314</name>
    <dbReference type="NCBI Taxonomy" id="1423791"/>
    <lineage>
        <taxon>Bacteria</taxon>
        <taxon>Bacillati</taxon>
        <taxon>Bacillota</taxon>
        <taxon>Bacilli</taxon>
        <taxon>Lactobacillales</taxon>
        <taxon>Lactobacillaceae</taxon>
        <taxon>Lactiplantibacillus</taxon>
    </lineage>
</organism>
<dbReference type="UniPathway" id="UPA00094"/>
<comment type="caution">
    <text evidence="11">The sequence shown here is derived from an EMBL/GenBank/DDBJ whole genome shotgun (WGS) entry which is preliminary data.</text>
</comment>
<feature type="domain" description="Lipoyl-binding" evidence="10">
    <location>
        <begin position="78"/>
        <end position="154"/>
    </location>
</feature>
<dbReference type="FunFam" id="2.40.50.100:FF:000003">
    <property type="entry name" value="Acetyl-CoA carboxylase biotin carboxyl carrier protein"/>
    <property type="match status" value="1"/>
</dbReference>
<evidence type="ECO:0000256" key="6">
    <source>
        <dbReference type="ARBA" id="ARBA00023160"/>
    </source>
</evidence>
<keyword evidence="5 8" id="KW-0443">Lipid metabolism</keyword>
<name>A0A837R8L9_LACPE</name>
<keyword evidence="3 8" id="KW-0444">Lipid biosynthesis</keyword>
<evidence type="ECO:0000313" key="11">
    <source>
        <dbReference type="EMBL" id="KRK22929.1"/>
    </source>
</evidence>
<comment type="function">
    <text evidence="8">This protein is a component of the acetyl coenzyme A carboxylase complex; first, biotin carboxylase catalyzes the carboxylation of the carrier protein and then the transcarboxylase transfers the carboxyl group to form malonyl-CoA.</text>
</comment>
<evidence type="ECO:0000259" key="10">
    <source>
        <dbReference type="PROSITE" id="PS50968"/>
    </source>
</evidence>
<protein>
    <recommendedName>
        <fullName evidence="2 8">Biotin carboxyl carrier protein of acetyl-CoA carboxylase</fullName>
    </recommendedName>
</protein>
<evidence type="ECO:0000256" key="3">
    <source>
        <dbReference type="ARBA" id="ARBA00022516"/>
    </source>
</evidence>
<evidence type="ECO:0000256" key="7">
    <source>
        <dbReference type="ARBA" id="ARBA00023267"/>
    </source>
</evidence>
<evidence type="ECO:0000313" key="12">
    <source>
        <dbReference type="Proteomes" id="UP000051020"/>
    </source>
</evidence>
<dbReference type="PROSITE" id="PS00188">
    <property type="entry name" value="BIOTIN"/>
    <property type="match status" value="1"/>
</dbReference>
<sequence>MGERMSMTDTEAMTALIDQFNQSSAQVMDVKTSGFELHLNKQAVLTQPISASDQPQATNAAEPAPGSPSTPAATRSSATMVTAPLVGVAYLAAEPKAEPFVQVGTHVKAGETLCVIEAMKMINEVPSPVSGTVKEVLVKNAAMVEFDEPLFAIEETKA</sequence>
<feature type="compositionally biased region" description="Low complexity" evidence="9">
    <location>
        <begin position="60"/>
        <end position="76"/>
    </location>
</feature>
<dbReference type="SUPFAM" id="SSF51230">
    <property type="entry name" value="Single hybrid motif"/>
    <property type="match status" value="1"/>
</dbReference>
<accession>A0A837R8L9</accession>
<dbReference type="InterPro" id="IPR001882">
    <property type="entry name" value="Biotin_BS"/>
</dbReference>
<feature type="region of interest" description="Disordered" evidence="9">
    <location>
        <begin position="51"/>
        <end position="76"/>
    </location>
</feature>
<proteinExistence type="predicted"/>
<reference evidence="11 12" key="1">
    <citation type="journal article" date="2015" name="Genome Announc.">
        <title>Expanding the biotechnology potential of lactobacilli through comparative genomics of 213 strains and associated genera.</title>
        <authorList>
            <person name="Sun Z."/>
            <person name="Harris H.M."/>
            <person name="McCann A."/>
            <person name="Guo C."/>
            <person name="Argimon S."/>
            <person name="Zhang W."/>
            <person name="Yang X."/>
            <person name="Jeffery I.B."/>
            <person name="Cooney J.C."/>
            <person name="Kagawa T.F."/>
            <person name="Liu W."/>
            <person name="Song Y."/>
            <person name="Salvetti E."/>
            <person name="Wrobel A."/>
            <person name="Rasinkangas P."/>
            <person name="Parkhill J."/>
            <person name="Rea M.C."/>
            <person name="O'Sullivan O."/>
            <person name="Ritari J."/>
            <person name="Douillard F.P."/>
            <person name="Paul Ross R."/>
            <person name="Yang R."/>
            <person name="Briner A.E."/>
            <person name="Felis G.E."/>
            <person name="de Vos W.M."/>
            <person name="Barrangou R."/>
            <person name="Klaenhammer T.R."/>
            <person name="Caufield P.W."/>
            <person name="Cui Y."/>
            <person name="Zhang H."/>
            <person name="O'Toole P.W."/>
        </authorList>
    </citation>
    <scope>NUCLEOTIDE SEQUENCE [LARGE SCALE GENOMIC DNA]</scope>
    <source>
        <strain evidence="11 12">DSM 20314</strain>
    </source>
</reference>
<evidence type="ECO:0000256" key="4">
    <source>
        <dbReference type="ARBA" id="ARBA00022832"/>
    </source>
</evidence>
<keyword evidence="7 8" id="KW-0092">Biotin</keyword>
<dbReference type="PANTHER" id="PTHR45266">
    <property type="entry name" value="OXALOACETATE DECARBOXYLASE ALPHA CHAIN"/>
    <property type="match status" value="1"/>
</dbReference>
<evidence type="ECO:0000256" key="5">
    <source>
        <dbReference type="ARBA" id="ARBA00023098"/>
    </source>
</evidence>
<dbReference type="InterPro" id="IPR011053">
    <property type="entry name" value="Single_hybrid_motif"/>
</dbReference>
<dbReference type="GO" id="GO:0009317">
    <property type="term" value="C:acetyl-CoA carboxylase complex"/>
    <property type="evidence" value="ECO:0007669"/>
    <property type="project" value="InterPro"/>
</dbReference>
<dbReference type="Proteomes" id="UP000051020">
    <property type="component" value="Unassembled WGS sequence"/>
</dbReference>
<dbReference type="Pfam" id="PF00364">
    <property type="entry name" value="Biotin_lipoyl"/>
    <property type="match status" value="1"/>
</dbReference>
<dbReference type="InterPro" id="IPR050709">
    <property type="entry name" value="Biotin_Carboxyl_Carrier/Decarb"/>
</dbReference>
<keyword evidence="4 8" id="KW-0276">Fatty acid metabolism</keyword>
<dbReference type="PANTHER" id="PTHR45266:SF3">
    <property type="entry name" value="OXALOACETATE DECARBOXYLASE ALPHA CHAIN"/>
    <property type="match status" value="1"/>
</dbReference>
<comment type="pathway">
    <text evidence="1 8">Lipid metabolism; fatty acid biosynthesis.</text>
</comment>
<gene>
    <name evidence="11" type="ORF">FD24_GL001357</name>
</gene>
<dbReference type="InterPro" id="IPR001249">
    <property type="entry name" value="AcCoA_biotinCC"/>
</dbReference>
<dbReference type="Gene3D" id="2.40.50.100">
    <property type="match status" value="1"/>
</dbReference>
<keyword evidence="6 8" id="KW-0275">Fatty acid biosynthesis</keyword>
<dbReference type="PROSITE" id="PS50968">
    <property type="entry name" value="BIOTINYL_LIPOYL"/>
    <property type="match status" value="1"/>
</dbReference>
<evidence type="ECO:0000256" key="1">
    <source>
        <dbReference type="ARBA" id="ARBA00005194"/>
    </source>
</evidence>
<evidence type="ECO:0000256" key="9">
    <source>
        <dbReference type="SAM" id="MobiDB-lite"/>
    </source>
</evidence>
<evidence type="ECO:0000256" key="8">
    <source>
        <dbReference type="RuleBase" id="RU364072"/>
    </source>
</evidence>